<dbReference type="RefSeq" id="WP_073364422.1">
    <property type="nucleotide sequence ID" value="NZ_FQVQ01000014.1"/>
</dbReference>
<dbReference type="InterPro" id="IPR052893">
    <property type="entry name" value="TCS_response_regulator"/>
</dbReference>
<dbReference type="Pfam" id="PF00072">
    <property type="entry name" value="Response_reg"/>
    <property type="match status" value="1"/>
</dbReference>
<reference evidence="3 4" key="1">
    <citation type="submission" date="2016-11" db="EMBL/GenBank/DDBJ databases">
        <authorList>
            <person name="Jaros S."/>
            <person name="Januszkiewicz K."/>
            <person name="Wedrychowicz H."/>
        </authorList>
    </citation>
    <scope>NUCLEOTIDE SEQUENCE [LARGE SCALE GENOMIC DNA]</scope>
    <source>
        <strain evidence="3 4">DSM 25660</strain>
    </source>
</reference>
<evidence type="ECO:0000313" key="4">
    <source>
        <dbReference type="Proteomes" id="UP000184147"/>
    </source>
</evidence>
<keyword evidence="1" id="KW-0597">Phosphoprotein</keyword>
<name>A0A1M5D888_9FLAO</name>
<dbReference type="SUPFAM" id="SSF52172">
    <property type="entry name" value="CheY-like"/>
    <property type="match status" value="1"/>
</dbReference>
<dbReference type="Proteomes" id="UP000184147">
    <property type="component" value="Unassembled WGS sequence"/>
</dbReference>
<protein>
    <submittedName>
        <fullName evidence="3">CheY chemotaxis protein or a CheY-like REC (Receiver) domain</fullName>
    </submittedName>
</protein>
<evidence type="ECO:0000256" key="1">
    <source>
        <dbReference type="PROSITE-ProRule" id="PRU00169"/>
    </source>
</evidence>
<dbReference type="GO" id="GO:0000160">
    <property type="term" value="P:phosphorelay signal transduction system"/>
    <property type="evidence" value="ECO:0007669"/>
    <property type="project" value="InterPro"/>
</dbReference>
<evidence type="ECO:0000313" key="3">
    <source>
        <dbReference type="EMBL" id="SHF63228.1"/>
    </source>
</evidence>
<evidence type="ECO:0000259" key="2">
    <source>
        <dbReference type="PROSITE" id="PS50110"/>
    </source>
</evidence>
<dbReference type="Gene3D" id="3.40.50.2300">
    <property type="match status" value="1"/>
</dbReference>
<dbReference type="PANTHER" id="PTHR44520:SF2">
    <property type="entry name" value="RESPONSE REGULATOR RCP1"/>
    <property type="match status" value="1"/>
</dbReference>
<proteinExistence type="predicted"/>
<dbReference type="PANTHER" id="PTHR44520">
    <property type="entry name" value="RESPONSE REGULATOR RCP1-RELATED"/>
    <property type="match status" value="1"/>
</dbReference>
<dbReference type="EMBL" id="FQVQ01000014">
    <property type="protein sequence ID" value="SHF63228.1"/>
    <property type="molecule type" value="Genomic_DNA"/>
</dbReference>
<organism evidence="3 4">
    <name type="scientific">Flavobacterium fontis</name>
    <dbReference type="NCBI Taxonomy" id="1124188"/>
    <lineage>
        <taxon>Bacteria</taxon>
        <taxon>Pseudomonadati</taxon>
        <taxon>Bacteroidota</taxon>
        <taxon>Flavobacteriia</taxon>
        <taxon>Flavobacteriales</taxon>
        <taxon>Flavobacteriaceae</taxon>
        <taxon>Flavobacterium</taxon>
    </lineage>
</organism>
<gene>
    <name evidence="3" type="ORF">SAMN05444377_11437</name>
</gene>
<dbReference type="InterPro" id="IPR001789">
    <property type="entry name" value="Sig_transdc_resp-reg_receiver"/>
</dbReference>
<accession>A0A1M5D888</accession>
<dbReference type="AlphaFoldDB" id="A0A1M5D888"/>
<dbReference type="PROSITE" id="PS50110">
    <property type="entry name" value="RESPONSE_REGULATORY"/>
    <property type="match status" value="1"/>
</dbReference>
<sequence>MKTHFYIIDDDELFLKLGKMYLEMGTCTSSVTLFNYATEALKAIENMEEFLDQRYVVFLDLNMPILNGFGFLEALEKKPILLQKNIQIYVLTSSINHDDIERIKQYKSVTEYLNKPMTREMVQHVCAS</sequence>
<dbReference type="OrthoDB" id="673128at2"/>
<feature type="modified residue" description="4-aspartylphosphate" evidence="1">
    <location>
        <position position="60"/>
    </location>
</feature>
<dbReference type="SMART" id="SM00448">
    <property type="entry name" value="REC"/>
    <property type="match status" value="1"/>
</dbReference>
<dbReference type="STRING" id="1124188.SAMN05444377_11437"/>
<keyword evidence="4" id="KW-1185">Reference proteome</keyword>
<feature type="domain" description="Response regulatory" evidence="2">
    <location>
        <begin position="4"/>
        <end position="128"/>
    </location>
</feature>
<dbReference type="InterPro" id="IPR011006">
    <property type="entry name" value="CheY-like_superfamily"/>
</dbReference>